<dbReference type="EMBL" id="GBXM01075391">
    <property type="protein sequence ID" value="JAH33186.1"/>
    <property type="molecule type" value="Transcribed_RNA"/>
</dbReference>
<accession>A0A0E9RTS1</accession>
<reference evidence="1" key="1">
    <citation type="submission" date="2014-11" db="EMBL/GenBank/DDBJ databases">
        <authorList>
            <person name="Amaro Gonzalez C."/>
        </authorList>
    </citation>
    <scope>NUCLEOTIDE SEQUENCE</scope>
</reference>
<organism evidence="1">
    <name type="scientific">Anguilla anguilla</name>
    <name type="common">European freshwater eel</name>
    <name type="synonym">Muraena anguilla</name>
    <dbReference type="NCBI Taxonomy" id="7936"/>
    <lineage>
        <taxon>Eukaryota</taxon>
        <taxon>Metazoa</taxon>
        <taxon>Chordata</taxon>
        <taxon>Craniata</taxon>
        <taxon>Vertebrata</taxon>
        <taxon>Euteleostomi</taxon>
        <taxon>Actinopterygii</taxon>
        <taxon>Neopterygii</taxon>
        <taxon>Teleostei</taxon>
        <taxon>Anguilliformes</taxon>
        <taxon>Anguillidae</taxon>
        <taxon>Anguilla</taxon>
    </lineage>
</organism>
<protein>
    <submittedName>
        <fullName evidence="1">Uncharacterized protein</fullName>
    </submittedName>
</protein>
<evidence type="ECO:0000313" key="1">
    <source>
        <dbReference type="EMBL" id="JAH31840.1"/>
    </source>
</evidence>
<reference evidence="1" key="2">
    <citation type="journal article" date="2015" name="Fish Shellfish Immunol.">
        <title>Early steps in the European eel (Anguilla anguilla)-Vibrio vulnificus interaction in the gills: Role of the RtxA13 toxin.</title>
        <authorList>
            <person name="Callol A."/>
            <person name="Pajuelo D."/>
            <person name="Ebbesson L."/>
            <person name="Teles M."/>
            <person name="MacKenzie S."/>
            <person name="Amaro C."/>
        </authorList>
    </citation>
    <scope>NUCLEOTIDE SEQUENCE</scope>
</reference>
<proteinExistence type="predicted"/>
<dbReference type="AlphaFoldDB" id="A0A0E9RTS1"/>
<name>A0A0E9RTS1_ANGAN</name>
<dbReference type="EMBL" id="GBXM01076737">
    <property type="protein sequence ID" value="JAH31840.1"/>
    <property type="molecule type" value="Transcribed_RNA"/>
</dbReference>
<sequence length="19" mass="2498">MLRERERQAETFRERYCSH</sequence>